<reference evidence="2 3" key="1">
    <citation type="journal article" date="2010" name="Nature">
        <title>Genome sequence of the palaeopolyploid soybean.</title>
        <authorList>
            <person name="Schmutz J."/>
            <person name="Cannon S.B."/>
            <person name="Schlueter J."/>
            <person name="Ma J."/>
            <person name="Mitros T."/>
            <person name="Nelson W."/>
            <person name="Hyten D.L."/>
            <person name="Song Q."/>
            <person name="Thelen J.J."/>
            <person name="Cheng J."/>
            <person name="Xu D."/>
            <person name="Hellsten U."/>
            <person name="May G.D."/>
            <person name="Yu Y."/>
            <person name="Sakurai T."/>
            <person name="Umezawa T."/>
            <person name="Bhattacharyya M.K."/>
            <person name="Sandhu D."/>
            <person name="Valliyodan B."/>
            <person name="Lindquist E."/>
            <person name="Peto M."/>
            <person name="Grant D."/>
            <person name="Shu S."/>
            <person name="Goodstein D."/>
            <person name="Barry K."/>
            <person name="Futrell-Griggs M."/>
            <person name="Abernathy B."/>
            <person name="Du J."/>
            <person name="Tian Z."/>
            <person name="Zhu L."/>
            <person name="Gill N."/>
            <person name="Joshi T."/>
            <person name="Libault M."/>
            <person name="Sethuraman A."/>
            <person name="Zhang X.-C."/>
            <person name="Shinozaki K."/>
            <person name="Nguyen H.T."/>
            <person name="Wing R.A."/>
            <person name="Cregan P."/>
            <person name="Specht J."/>
            <person name="Grimwood J."/>
            <person name="Rokhsar D."/>
            <person name="Stacey G."/>
            <person name="Shoemaker R.C."/>
            <person name="Jackson S.A."/>
        </authorList>
    </citation>
    <scope>NUCLEOTIDE SEQUENCE</scope>
    <source>
        <strain evidence="3">cv. Williams 82</strain>
        <tissue evidence="2">Callus</tissue>
    </source>
</reference>
<keyword evidence="1" id="KW-0812">Transmembrane</keyword>
<keyword evidence="1" id="KW-1133">Transmembrane helix</keyword>
<evidence type="ECO:0000313" key="2">
    <source>
        <dbReference type="EMBL" id="KRH16259.1"/>
    </source>
</evidence>
<evidence type="ECO:0000313" key="3">
    <source>
        <dbReference type="EnsemblPlants" id="KRH16259"/>
    </source>
</evidence>
<dbReference type="Gramene" id="KRH16259">
    <property type="protein sequence ID" value="KRH16259"/>
    <property type="gene ID" value="GLYMA_14G143900"/>
</dbReference>
<evidence type="ECO:0000313" key="4">
    <source>
        <dbReference type="Proteomes" id="UP000008827"/>
    </source>
</evidence>
<feature type="transmembrane region" description="Helical" evidence="1">
    <location>
        <begin position="50"/>
        <end position="69"/>
    </location>
</feature>
<dbReference type="EnsemblPlants" id="KRH16259">
    <property type="protein sequence ID" value="KRH16259"/>
    <property type="gene ID" value="GLYMA_14G143900"/>
</dbReference>
<dbReference type="AlphaFoldDB" id="A0A0R0GKF6"/>
<dbReference type="InParanoid" id="A0A0R0GKF6"/>
<keyword evidence="1" id="KW-0472">Membrane</keyword>
<reference evidence="3" key="2">
    <citation type="submission" date="2018-02" db="UniProtKB">
        <authorList>
            <consortium name="EnsemblPlants"/>
        </authorList>
    </citation>
    <scope>IDENTIFICATION</scope>
    <source>
        <strain evidence="3">Williams 82</strain>
    </source>
</reference>
<gene>
    <name evidence="2" type="ORF">GLYMA_14G143900</name>
</gene>
<proteinExistence type="predicted"/>
<reference evidence="2" key="3">
    <citation type="submission" date="2018-07" db="EMBL/GenBank/DDBJ databases">
        <title>WGS assembly of Glycine max.</title>
        <authorList>
            <person name="Schmutz J."/>
            <person name="Cannon S."/>
            <person name="Schlueter J."/>
            <person name="Ma J."/>
            <person name="Mitros T."/>
            <person name="Nelson W."/>
            <person name="Hyten D."/>
            <person name="Song Q."/>
            <person name="Thelen J."/>
            <person name="Cheng J."/>
            <person name="Xu D."/>
            <person name="Hellsten U."/>
            <person name="May G."/>
            <person name="Yu Y."/>
            <person name="Sakurai T."/>
            <person name="Umezawa T."/>
            <person name="Bhattacharyya M."/>
            <person name="Sandhu D."/>
            <person name="Valliyodan B."/>
            <person name="Lindquist E."/>
            <person name="Peto M."/>
            <person name="Grant D."/>
            <person name="Shu S."/>
            <person name="Goodstein D."/>
            <person name="Barry K."/>
            <person name="Futrell-Griggs M."/>
            <person name="Abernathy B."/>
            <person name="Du J."/>
            <person name="Tian Z."/>
            <person name="Zhu L."/>
            <person name="Gill N."/>
            <person name="Joshi T."/>
            <person name="Libault M."/>
            <person name="Sethuraman A."/>
            <person name="Zhang X."/>
            <person name="Shinozaki K."/>
            <person name="Nguyen H."/>
            <person name="Wing R."/>
            <person name="Cregan P."/>
            <person name="Specht J."/>
            <person name="Grimwood J."/>
            <person name="Rokhsar D."/>
            <person name="Stacey G."/>
            <person name="Shoemaker R."/>
            <person name="Jackson S."/>
        </authorList>
    </citation>
    <scope>NUCLEOTIDE SEQUENCE</scope>
    <source>
        <tissue evidence="2">Callus</tissue>
    </source>
</reference>
<protein>
    <submittedName>
        <fullName evidence="2 3">Uncharacterized protein</fullName>
    </submittedName>
</protein>
<dbReference type="Proteomes" id="UP000008827">
    <property type="component" value="Chromosome 14"/>
</dbReference>
<name>A0A0R0GKF6_SOYBN</name>
<dbReference type="EMBL" id="CM000847">
    <property type="protein sequence ID" value="KRH16259.1"/>
    <property type="molecule type" value="Genomic_DNA"/>
</dbReference>
<organism evidence="2">
    <name type="scientific">Glycine max</name>
    <name type="common">Soybean</name>
    <name type="synonym">Glycine hispida</name>
    <dbReference type="NCBI Taxonomy" id="3847"/>
    <lineage>
        <taxon>Eukaryota</taxon>
        <taxon>Viridiplantae</taxon>
        <taxon>Streptophyta</taxon>
        <taxon>Embryophyta</taxon>
        <taxon>Tracheophyta</taxon>
        <taxon>Spermatophyta</taxon>
        <taxon>Magnoliopsida</taxon>
        <taxon>eudicotyledons</taxon>
        <taxon>Gunneridae</taxon>
        <taxon>Pentapetalae</taxon>
        <taxon>rosids</taxon>
        <taxon>fabids</taxon>
        <taxon>Fabales</taxon>
        <taxon>Fabaceae</taxon>
        <taxon>Papilionoideae</taxon>
        <taxon>50 kb inversion clade</taxon>
        <taxon>NPAAA clade</taxon>
        <taxon>indigoferoid/millettioid clade</taxon>
        <taxon>Phaseoleae</taxon>
        <taxon>Glycine</taxon>
        <taxon>Glycine subgen. Soja</taxon>
    </lineage>
</organism>
<sequence length="125" mass="14174">MNKLCRLLSNPFLVQLKHGLAKGGQTQVFFNGKYPFSIGKMKFSLSFFRLLWRSIFVVLVTILGMTMPFSNERLTLLGSTGGAMRWLGLKTFSLVFMLLSMAIACAAIHGMNQALCKYKFFIYKE</sequence>
<keyword evidence="4" id="KW-1185">Reference proteome</keyword>
<accession>A0A0R0GKF6</accession>
<evidence type="ECO:0000256" key="1">
    <source>
        <dbReference type="SAM" id="Phobius"/>
    </source>
</evidence>
<feature type="transmembrane region" description="Helical" evidence="1">
    <location>
        <begin position="89"/>
        <end position="109"/>
    </location>
</feature>